<name>A0A645J1Z6_9ZZZZ</name>
<sequence>MGVILSESTHPHQTMHGSGLLIPIYGTQLSPAERQVPIGTLAVLVNHDMERTVHRLDIVVALVHLHRRIHAFLVETQVTAGLPKP</sequence>
<organism evidence="1">
    <name type="scientific">bioreactor metagenome</name>
    <dbReference type="NCBI Taxonomy" id="1076179"/>
    <lineage>
        <taxon>unclassified sequences</taxon>
        <taxon>metagenomes</taxon>
        <taxon>ecological metagenomes</taxon>
    </lineage>
</organism>
<dbReference type="AlphaFoldDB" id="A0A645J1Z6"/>
<dbReference type="EMBL" id="VSSQ01122830">
    <property type="protein sequence ID" value="MPN54524.1"/>
    <property type="molecule type" value="Genomic_DNA"/>
</dbReference>
<reference evidence="1" key="1">
    <citation type="submission" date="2019-08" db="EMBL/GenBank/DDBJ databases">
        <authorList>
            <person name="Kucharzyk K."/>
            <person name="Murdoch R.W."/>
            <person name="Higgins S."/>
            <person name="Loffler F."/>
        </authorList>
    </citation>
    <scope>NUCLEOTIDE SEQUENCE</scope>
</reference>
<gene>
    <name evidence="1" type="ORF">SDC9_202194</name>
</gene>
<comment type="caution">
    <text evidence="1">The sequence shown here is derived from an EMBL/GenBank/DDBJ whole genome shotgun (WGS) entry which is preliminary data.</text>
</comment>
<evidence type="ECO:0000313" key="1">
    <source>
        <dbReference type="EMBL" id="MPN54524.1"/>
    </source>
</evidence>
<accession>A0A645J1Z6</accession>
<proteinExistence type="predicted"/>
<protein>
    <submittedName>
        <fullName evidence="1">Uncharacterized protein</fullName>
    </submittedName>
</protein>